<evidence type="ECO:0000256" key="7">
    <source>
        <dbReference type="PIRNR" id="PIRNR001093"/>
    </source>
</evidence>
<dbReference type="GO" id="GO:0004563">
    <property type="term" value="F:beta-N-acetylhexosaminidase activity"/>
    <property type="evidence" value="ECO:0007669"/>
    <property type="project" value="UniProtKB-EC"/>
</dbReference>
<evidence type="ECO:0000256" key="5">
    <source>
        <dbReference type="ARBA" id="ARBA00023180"/>
    </source>
</evidence>
<dbReference type="CDD" id="cd06562">
    <property type="entry name" value="GH20_HexA_HexB-like"/>
    <property type="match status" value="1"/>
</dbReference>
<dbReference type="Proteomes" id="UP001165289">
    <property type="component" value="Unassembled WGS sequence"/>
</dbReference>
<dbReference type="InterPro" id="IPR029019">
    <property type="entry name" value="HEX_eukaryotic_N"/>
</dbReference>
<evidence type="ECO:0000259" key="10">
    <source>
        <dbReference type="Pfam" id="PF14845"/>
    </source>
</evidence>
<comment type="caution">
    <text evidence="11">The sequence shown here is derived from an EMBL/GenBank/DDBJ whole genome shotgun (WGS) entry which is preliminary data.</text>
</comment>
<comment type="similarity">
    <text evidence="2 7">Belongs to the glycosyl hydrolase 20 family.</text>
</comment>
<dbReference type="GO" id="GO:0005975">
    <property type="term" value="P:carbohydrate metabolic process"/>
    <property type="evidence" value="ECO:0007669"/>
    <property type="project" value="InterPro"/>
</dbReference>
<evidence type="ECO:0000313" key="12">
    <source>
        <dbReference type="Proteomes" id="UP001165289"/>
    </source>
</evidence>
<keyword evidence="3" id="KW-0732">Signal</keyword>
<dbReference type="GO" id="GO:0016020">
    <property type="term" value="C:membrane"/>
    <property type="evidence" value="ECO:0007669"/>
    <property type="project" value="TreeGrafter"/>
</dbReference>
<dbReference type="SUPFAM" id="SSF51445">
    <property type="entry name" value="(Trans)glycosidases"/>
    <property type="match status" value="1"/>
</dbReference>
<dbReference type="InterPro" id="IPR029018">
    <property type="entry name" value="Hex-like_dom2"/>
</dbReference>
<protein>
    <recommendedName>
        <fullName evidence="7">Beta-hexosaminidase</fullName>
        <ecNumber evidence="7">3.2.1.52</ecNumber>
    </recommendedName>
</protein>
<evidence type="ECO:0000256" key="6">
    <source>
        <dbReference type="ARBA" id="ARBA00023295"/>
    </source>
</evidence>
<dbReference type="PRINTS" id="PR00738">
    <property type="entry name" value="GLHYDRLASE20"/>
</dbReference>
<feature type="domain" description="Beta-hexosaminidase eukaryotic type N-terminal" evidence="10">
    <location>
        <begin position="43"/>
        <end position="166"/>
    </location>
</feature>
<dbReference type="Gene3D" id="3.20.20.80">
    <property type="entry name" value="Glycosidases"/>
    <property type="match status" value="1"/>
</dbReference>
<dbReference type="GO" id="GO:0030203">
    <property type="term" value="P:glycosaminoglycan metabolic process"/>
    <property type="evidence" value="ECO:0007669"/>
    <property type="project" value="TreeGrafter"/>
</dbReference>
<dbReference type="PANTHER" id="PTHR22600:SF21">
    <property type="entry name" value="BETA-HEXOSAMINIDASE A"/>
    <property type="match status" value="1"/>
</dbReference>
<evidence type="ECO:0000256" key="8">
    <source>
        <dbReference type="PIRSR" id="PIRSR001093-1"/>
    </source>
</evidence>
<dbReference type="Pfam" id="PF14845">
    <property type="entry name" value="Glycohydro_20b2"/>
    <property type="match status" value="1"/>
</dbReference>
<name>A0AAV7JM15_9METZ</name>
<keyword evidence="6 7" id="KW-0326">Glycosidase</keyword>
<dbReference type="Gene3D" id="3.30.379.10">
    <property type="entry name" value="Chitobiase/beta-hexosaminidase domain 2-like"/>
    <property type="match status" value="1"/>
</dbReference>
<sequence>MLPQFFFMLTAAYILLCLYLYLYPTAIAKAISISTKANISSYVWPYPTSIKCSDRAFLIANKEMHFALMEPGLFPNAHPILFQAFDEYHHIILNLTKQIPDSFTQISNSHFKLEFIQLNVTLKNDDVTLTYETKEDYVLSVDYPASTLTATTVYGALRGLETFSQLILEYNDSQLYLHQCVITDAPYFKHRGILYDTSRHYLPVSLLKKHLDVMAWNKFNVFHWHIVDIQSFPYTSTMFPDLSDKGAYSPRHVYSKSDIHDVITYANMHGIRVMVEFDTPGHTASWGKGQPDLLTTCYQDDKPDGTYGPINAISDTTWPFLTALFKEIVTDFKYQYIHLGGDEVRFDCWKSNPSIQKWMKDMNYTDYAMFEQYYMSKLIELIEQLDKSYIVWQEVFDNGNKLKEDTIIHVWKGGALWTIEMRKITAAGYHTLLSSCWYLDLISIKPDYYRYFRCNPLDFGGTTAQQSLVMGGEAAIWSELVDGTNSLSRTWPRAGPTAERLWTGSSTIGISDDEIYDRLKKHRCRLLNRGIPAEPLGPGYCTYPWVSTE</sequence>
<keyword evidence="5" id="KW-0325">Glycoprotein</keyword>
<evidence type="ECO:0000256" key="3">
    <source>
        <dbReference type="ARBA" id="ARBA00022729"/>
    </source>
</evidence>
<dbReference type="EMBL" id="JAKMXF010000321">
    <property type="protein sequence ID" value="KAI6649480.1"/>
    <property type="molecule type" value="Genomic_DNA"/>
</dbReference>
<dbReference type="Pfam" id="PF00728">
    <property type="entry name" value="Glyco_hydro_20"/>
    <property type="match status" value="1"/>
</dbReference>
<evidence type="ECO:0000313" key="11">
    <source>
        <dbReference type="EMBL" id="KAI6649480.1"/>
    </source>
</evidence>
<dbReference type="InterPro" id="IPR017853">
    <property type="entry name" value="GH"/>
</dbReference>
<dbReference type="AlphaFoldDB" id="A0AAV7JM15"/>
<keyword evidence="12" id="KW-1185">Reference proteome</keyword>
<organism evidence="11 12">
    <name type="scientific">Oopsacas minuta</name>
    <dbReference type="NCBI Taxonomy" id="111878"/>
    <lineage>
        <taxon>Eukaryota</taxon>
        <taxon>Metazoa</taxon>
        <taxon>Porifera</taxon>
        <taxon>Hexactinellida</taxon>
        <taxon>Hexasterophora</taxon>
        <taxon>Lyssacinosida</taxon>
        <taxon>Leucopsacidae</taxon>
        <taxon>Oopsacas</taxon>
    </lineage>
</organism>
<gene>
    <name evidence="11" type="ORF">LOD99_11845</name>
</gene>
<dbReference type="EC" id="3.2.1.52" evidence="7"/>
<dbReference type="GO" id="GO:0005764">
    <property type="term" value="C:lysosome"/>
    <property type="evidence" value="ECO:0007669"/>
    <property type="project" value="TreeGrafter"/>
</dbReference>
<dbReference type="PANTHER" id="PTHR22600">
    <property type="entry name" value="BETA-HEXOSAMINIDASE"/>
    <property type="match status" value="1"/>
</dbReference>
<dbReference type="GO" id="GO:0006689">
    <property type="term" value="P:ganglioside catabolic process"/>
    <property type="evidence" value="ECO:0007669"/>
    <property type="project" value="TreeGrafter"/>
</dbReference>
<dbReference type="PIRSF" id="PIRSF001093">
    <property type="entry name" value="B-hxosamndse_ab_euk"/>
    <property type="match status" value="1"/>
</dbReference>
<evidence type="ECO:0000256" key="4">
    <source>
        <dbReference type="ARBA" id="ARBA00022801"/>
    </source>
</evidence>
<reference evidence="11 12" key="1">
    <citation type="journal article" date="2023" name="BMC Biol.">
        <title>The compact genome of the sponge Oopsacas minuta (Hexactinellida) is lacking key metazoan core genes.</title>
        <authorList>
            <person name="Santini S."/>
            <person name="Schenkelaars Q."/>
            <person name="Jourda C."/>
            <person name="Duchesne M."/>
            <person name="Belahbib H."/>
            <person name="Rocher C."/>
            <person name="Selva M."/>
            <person name="Riesgo A."/>
            <person name="Vervoort M."/>
            <person name="Leys S.P."/>
            <person name="Kodjabachian L."/>
            <person name="Le Bivic A."/>
            <person name="Borchiellini C."/>
            <person name="Claverie J.M."/>
            <person name="Renard E."/>
        </authorList>
    </citation>
    <scope>NUCLEOTIDE SEQUENCE [LARGE SCALE GENOMIC DNA]</scope>
    <source>
        <strain evidence="11">SPO-2</strain>
    </source>
</reference>
<feature type="active site" description="Proton donor" evidence="8">
    <location>
        <position position="343"/>
    </location>
</feature>
<dbReference type="SUPFAM" id="SSF55545">
    <property type="entry name" value="beta-N-acetylhexosaminidase-like domain"/>
    <property type="match status" value="1"/>
</dbReference>
<dbReference type="InterPro" id="IPR025705">
    <property type="entry name" value="Beta_hexosaminidase_sua/sub"/>
</dbReference>
<dbReference type="InterPro" id="IPR015883">
    <property type="entry name" value="Glyco_hydro_20_cat"/>
</dbReference>
<dbReference type="FunFam" id="3.20.20.80:FF:000063">
    <property type="entry name" value="Beta-hexosaminidase"/>
    <property type="match status" value="1"/>
</dbReference>
<proteinExistence type="inferred from homology"/>
<keyword evidence="4 7" id="KW-0378">Hydrolase</keyword>
<comment type="catalytic activity">
    <reaction evidence="1 7">
        <text>Hydrolysis of terminal non-reducing N-acetyl-D-hexosamine residues in N-acetyl-beta-D-hexosaminides.</text>
        <dbReference type="EC" id="3.2.1.52"/>
    </reaction>
</comment>
<evidence type="ECO:0000256" key="1">
    <source>
        <dbReference type="ARBA" id="ARBA00001231"/>
    </source>
</evidence>
<evidence type="ECO:0000259" key="9">
    <source>
        <dbReference type="Pfam" id="PF00728"/>
    </source>
</evidence>
<feature type="domain" description="Glycoside hydrolase family 20 catalytic" evidence="9">
    <location>
        <begin position="188"/>
        <end position="504"/>
    </location>
</feature>
<accession>A0AAV7JM15</accession>
<evidence type="ECO:0000256" key="2">
    <source>
        <dbReference type="ARBA" id="ARBA00006285"/>
    </source>
</evidence>